<evidence type="ECO:0000313" key="3">
    <source>
        <dbReference type="EMBL" id="AEE33571.1"/>
    </source>
</evidence>
<protein>
    <submittedName>
        <fullName evidence="3">Inositol-pentakisphosphate 2-kinase family protein</fullName>
    </submittedName>
</protein>
<gene>
    <name evidence="1 3" type="ordered locus">At1g59171</name>
    <name evidence="2" type="ORF">T4M14.6</name>
    <name evidence="3" type="ORF">T4M14_6</name>
</gene>
<dbReference type="KEGG" id="ath:AT1G59171"/>
<dbReference type="PANTHER" id="PTHR14456:SF5">
    <property type="entry name" value="INOSITOL-PENTAKISPHOSPHATE 2-KINASE"/>
    <property type="match status" value="1"/>
</dbReference>
<dbReference type="GO" id="GO:0035299">
    <property type="term" value="F:inositol-1,3,4,5,6-pentakisphosphate 2-kinase activity"/>
    <property type="evidence" value="ECO:0007669"/>
    <property type="project" value="InterPro"/>
</dbReference>
<dbReference type="Araport" id="AT1G59171"/>
<dbReference type="PaxDb" id="3702-AT1G59171.1"/>
<dbReference type="InterPro" id="IPR009286">
    <property type="entry name" value="Ins_P5_2-kin"/>
</dbReference>
<dbReference type="Gene3D" id="3.30.200.110">
    <property type="entry name" value="Inositol-pentakisphosphate 2-kinase, N-lobe"/>
    <property type="match status" value="1"/>
</dbReference>
<dbReference type="EMBL" id="CP002684">
    <property type="protein sequence ID" value="AEE33572.2"/>
    <property type="molecule type" value="Genomic_DNA"/>
</dbReference>
<accession>B3H7H2</accession>
<reference evidence="3" key="5">
    <citation type="submission" date="2011-02" db="EMBL/GenBank/DDBJ databases">
        <authorList>
            <consortium name="TAIR"/>
            <person name="Swarbreck D."/>
            <person name="Lamesch P."/>
            <person name="Wilks C."/>
            <person name="Huala E."/>
        </authorList>
    </citation>
    <scope>NUCLEOTIDE SEQUENCE</scope>
</reference>
<reference evidence="2" key="2">
    <citation type="submission" date="2000-03" db="EMBL/GenBank/DDBJ databases">
        <title>Arabidopsis thaliana chromosome 1 BAC T4M14 genomic sequence.</title>
        <authorList>
            <person name="Town C.D."/>
            <person name="Haas B.J."/>
            <person name="Wu D."/>
            <person name="Maiti R."/>
            <person name="Hannick L.I."/>
            <person name="Chan A.P."/>
            <person name="Tallon L.J."/>
            <person name="Rooney T."/>
            <person name="Utterback T.R."/>
            <person name="VanAken S.E."/>
            <person name="Feldblyum T.V."/>
            <person name="White O."/>
            <person name="Fraser C.M."/>
        </authorList>
    </citation>
    <scope>NUCLEOTIDE SEQUENCE</scope>
</reference>
<dbReference type="TAIR" id="AT1G59171"/>
<evidence type="ECO:0000313" key="1">
    <source>
        <dbReference type="Araport" id="AT1G59171"/>
    </source>
</evidence>
<reference evidence="2" key="4">
    <citation type="submission" date="2001-06" db="EMBL/GenBank/DDBJ databases">
        <authorList>
            <person name="Town C.D."/>
            <person name="Kaul S."/>
        </authorList>
    </citation>
    <scope>NUCLEOTIDE SEQUENCE</scope>
</reference>
<reference evidence="4" key="7">
    <citation type="journal article" date="2017" name="Plant J.">
        <title>Araport11: a complete reannotation of the Arabidopsis thaliana reference genome.</title>
        <authorList>
            <person name="Cheng C.Y."/>
            <person name="Krishnakumar V."/>
            <person name="Chan A.P."/>
            <person name="Thibaud-Nissen F."/>
            <person name="Schobel S."/>
            <person name="Town C.D."/>
        </authorList>
    </citation>
    <scope>GENOME REANNOTATION</scope>
    <source>
        <strain evidence="4">cv. Columbia</strain>
    </source>
</reference>
<dbReference type="AlphaFoldDB" id="Q94HW4"/>
<dbReference type="eggNOG" id="KOG4749">
    <property type="taxonomic scope" value="Eukaryota"/>
</dbReference>
<dbReference type="PANTHER" id="PTHR14456">
    <property type="entry name" value="INOSITOL POLYPHOSPHATE KINASE 1"/>
    <property type="match status" value="1"/>
</dbReference>
<dbReference type="SMR" id="Q94HW4"/>
<dbReference type="InterPro" id="IPR043001">
    <property type="entry name" value="IP5_2-K_N_lobe"/>
</dbReference>
<dbReference type="GeneID" id="842233"/>
<sequence length="75" mass="8834">MEEIVFETKDALDWSYRSEGVVNLVLAYSGSSPTFVHFIDLDMRPLERMEAYYESDKKIMKTYLEMLKKKGDRST</sequence>
<dbReference type="EMBL" id="AC027036">
    <property type="protein sequence ID" value="AAK62781.1"/>
    <property type="molecule type" value="Genomic_DNA"/>
</dbReference>
<reference evidence="3" key="6">
    <citation type="submission" date="2016-05" db="EMBL/GenBank/DDBJ databases">
        <authorList>
            <person name="Krishnakumar V."/>
            <person name="Cheng C.-Y."/>
            <person name="Chan A.P."/>
            <person name="Schobel S."/>
            <person name="Kim M."/>
            <person name="Ferlanti E.S."/>
            <person name="Belyaeva I."/>
            <person name="Rosen B.D."/>
            <person name="Micklem G."/>
            <person name="Miller J.R."/>
            <person name="Vaughn M."/>
            <person name="Town C.D."/>
        </authorList>
    </citation>
    <scope>NUCLEOTIDE SEQUENCE</scope>
</reference>
<evidence type="ECO:0000313" key="4">
    <source>
        <dbReference type="Proteomes" id="UP000006548"/>
    </source>
</evidence>
<dbReference type="EMBL" id="CP002684">
    <property type="protein sequence ID" value="AEE33571.1"/>
    <property type="molecule type" value="Genomic_DNA"/>
</dbReference>
<evidence type="ECO:0000313" key="2">
    <source>
        <dbReference type="EMBL" id="AAK62781.1"/>
    </source>
</evidence>
<organism evidence="2">
    <name type="scientific">Arabidopsis thaliana</name>
    <name type="common">Mouse-ear cress</name>
    <dbReference type="NCBI Taxonomy" id="3702"/>
    <lineage>
        <taxon>Eukaryota</taxon>
        <taxon>Viridiplantae</taxon>
        <taxon>Streptophyta</taxon>
        <taxon>Embryophyta</taxon>
        <taxon>Tracheophyta</taxon>
        <taxon>Spermatophyta</taxon>
        <taxon>Magnoliopsida</taxon>
        <taxon>eudicotyledons</taxon>
        <taxon>Gunneridae</taxon>
        <taxon>Pentapetalae</taxon>
        <taxon>rosids</taxon>
        <taxon>malvids</taxon>
        <taxon>Brassicales</taxon>
        <taxon>Brassicaceae</taxon>
        <taxon>Camelineae</taxon>
        <taxon>Arabidopsis</taxon>
    </lineage>
</organism>
<proteinExistence type="predicted"/>
<name>Q94HW4_ARATH</name>
<keyword evidence="4" id="KW-1185">Reference proteome</keyword>
<dbReference type="Proteomes" id="UP000006548">
    <property type="component" value="Chromosome 1"/>
</dbReference>
<accession>Q94HW4</accession>
<dbReference type="HOGENOM" id="CLU_2870660_0_0_1"/>
<reference evidence="2" key="3">
    <citation type="submission" date="2000-03" db="EMBL/GenBank/DDBJ databases">
        <authorList>
            <person name="Lin X."/>
            <person name="Kaul S."/>
        </authorList>
    </citation>
    <scope>NUCLEOTIDE SEQUENCE</scope>
</reference>
<dbReference type="GO" id="GO:0005524">
    <property type="term" value="F:ATP binding"/>
    <property type="evidence" value="ECO:0007669"/>
    <property type="project" value="InterPro"/>
</dbReference>
<reference evidence="3 4" key="1">
    <citation type="journal article" date="2000" name="Nature">
        <title>Sequence and analysis of chromosome 1 of the plant Arabidopsis thaliana.</title>
        <authorList>
            <person name="Theologis A."/>
            <person name="Ecker J.R."/>
            <person name="Palm C.J."/>
            <person name="Federspiel N.A."/>
            <person name="Kaul S."/>
            <person name="White O."/>
            <person name="Alonso J."/>
            <person name="Altafi H."/>
            <person name="Araujo R."/>
            <person name="Bowman C.L."/>
            <person name="Brooks S.Y."/>
            <person name="Buehler E."/>
            <person name="Chan A."/>
            <person name="Chao Q."/>
            <person name="Chen H."/>
            <person name="Cheuk R.F."/>
            <person name="Chin C.W."/>
            <person name="Chung M.K."/>
            <person name="Conn L."/>
            <person name="Conway A.B."/>
            <person name="Conway A.R."/>
            <person name="Creasy T.H."/>
            <person name="Dewar K."/>
            <person name="Dunn P."/>
            <person name="Etgu P."/>
            <person name="Feldblyum T.V."/>
            <person name="Feng J."/>
            <person name="Fong B."/>
            <person name="Fujii C.Y."/>
            <person name="Gill J.E."/>
            <person name="Goldsmith A.D."/>
            <person name="Haas B."/>
            <person name="Hansen N.F."/>
            <person name="Hughes B."/>
            <person name="Huizar L."/>
            <person name="Hunter J.L."/>
            <person name="Jenkins J."/>
            <person name="Johnson-Hopson C."/>
            <person name="Khan S."/>
            <person name="Khaykin E."/>
            <person name="Kim C.J."/>
            <person name="Koo H.L."/>
            <person name="Kremenetskaia I."/>
            <person name="Kurtz D.B."/>
            <person name="Kwan A."/>
            <person name="Lam B."/>
            <person name="Langin-Hooper S."/>
            <person name="Lee A."/>
            <person name="Lee J.M."/>
            <person name="Lenz C.A."/>
            <person name="Li J.H."/>
            <person name="Li Y."/>
            <person name="Lin X."/>
            <person name="Liu S.X."/>
            <person name="Liu Z.A."/>
            <person name="Luros J.S."/>
            <person name="Maiti R."/>
            <person name="Marziali A."/>
            <person name="Militscher J."/>
            <person name="Miranda M."/>
            <person name="Nguyen M."/>
            <person name="Nierman W.C."/>
            <person name="Osborne B.I."/>
            <person name="Pai G."/>
            <person name="Peterson J."/>
            <person name="Pham P.K."/>
            <person name="Rizzo M."/>
            <person name="Rooney T."/>
            <person name="Rowley D."/>
            <person name="Sakano H."/>
            <person name="Salzberg S.L."/>
            <person name="Schwartz J.R."/>
            <person name="Shinn P."/>
            <person name="Southwick A.M."/>
            <person name="Sun H."/>
            <person name="Tallon L.J."/>
            <person name="Tambunga G."/>
            <person name="Toriumi M.J."/>
            <person name="Town C.D."/>
            <person name="Utterback T."/>
            <person name="Van Aken S."/>
            <person name="Vaysberg M."/>
            <person name="Vysotskaia V.S."/>
            <person name="Walker M."/>
            <person name="Wu D."/>
            <person name="Yu G."/>
            <person name="Fraser C.M."/>
            <person name="Venter J.C."/>
            <person name="Davis R.W."/>
        </authorList>
    </citation>
    <scope>NUCLEOTIDE SEQUENCE [LARGE SCALE GENOMIC DNA]</scope>
    <source>
        <strain evidence="4">cv. Columbia</strain>
    </source>
</reference>